<dbReference type="AlphaFoldDB" id="A0AAP4DJT9"/>
<dbReference type="GO" id="GO:0005524">
    <property type="term" value="F:ATP binding"/>
    <property type="evidence" value="ECO:0007669"/>
    <property type="project" value="UniProtKB-KW"/>
</dbReference>
<dbReference type="Pfam" id="PF13479">
    <property type="entry name" value="AAA_24"/>
    <property type="match status" value="1"/>
</dbReference>
<protein>
    <submittedName>
        <fullName evidence="1">ATP-binding protein</fullName>
    </submittedName>
</protein>
<gene>
    <name evidence="1" type="ORF">PV946_13990</name>
</gene>
<dbReference type="RefSeq" id="WP_022553130.1">
    <property type="nucleotide sequence ID" value="NZ_JAIONG010000004.1"/>
</dbReference>
<name>A0AAP4DJT9_BACAM</name>
<sequence length="323" mass="36948">MTIDIFNPQISVVAQGLEGKKILIYGSNNLGKTYQASRMEKPYFIAFEKGLAARDGIPFYPINRWSDFSKIVRQFEKNAEKAKEIYKTIVIDGADIMARYCSKYICDTYGVNRLKEGNSGYGLWSEYETELWEQIDKLISLDFTIVFITHETEDENGKIQPKGDKRLMPTIRDNCEFTIYLKSNGVDENGTVIKSSAYLAETDEFFARSKFDYVPTFIEEFTAENLTKAIVDGIVKQGEMEGIKLVTEEEKKEVYSIGENNYETLMAEIKEVGIRLNEKGKLEELNEIVEKHLGKNAKVTECTKKQVDVMSVILDDLKDLLED</sequence>
<dbReference type="SUPFAM" id="SSF52540">
    <property type="entry name" value="P-loop containing nucleoside triphosphate hydrolases"/>
    <property type="match status" value="1"/>
</dbReference>
<organism evidence="1 2">
    <name type="scientific">Bacillus amyloliquefaciens</name>
    <name type="common">Bacillus velezensis</name>
    <dbReference type="NCBI Taxonomy" id="1390"/>
    <lineage>
        <taxon>Bacteria</taxon>
        <taxon>Bacillati</taxon>
        <taxon>Bacillota</taxon>
        <taxon>Bacilli</taxon>
        <taxon>Bacillales</taxon>
        <taxon>Bacillaceae</taxon>
        <taxon>Bacillus</taxon>
        <taxon>Bacillus amyloliquefaciens group</taxon>
    </lineage>
</organism>
<evidence type="ECO:0000313" key="1">
    <source>
        <dbReference type="EMBL" id="MDF4194865.1"/>
    </source>
</evidence>
<reference evidence="1" key="1">
    <citation type="submission" date="2023-02" db="EMBL/GenBank/DDBJ databases">
        <title>Draft Whole-Genome Sequences of Bacillus Strains of Potential Probiotic for Poultry.</title>
        <authorList>
            <person name="Ma L.M."/>
            <person name="Lopez-Guerra N."/>
            <person name="Zhang G."/>
        </authorList>
    </citation>
    <scope>NUCLEOTIDE SEQUENCE</scope>
    <source>
        <strain evidence="1">OSU1013-24</strain>
    </source>
</reference>
<comment type="caution">
    <text evidence="1">The sequence shown here is derived from an EMBL/GenBank/DDBJ whole genome shotgun (WGS) entry which is preliminary data.</text>
</comment>
<keyword evidence="1" id="KW-0547">Nucleotide-binding</keyword>
<evidence type="ECO:0000313" key="2">
    <source>
        <dbReference type="Proteomes" id="UP001222377"/>
    </source>
</evidence>
<keyword evidence="1" id="KW-0067">ATP-binding</keyword>
<dbReference type="EMBL" id="JARKHX010000004">
    <property type="protein sequence ID" value="MDF4194865.1"/>
    <property type="molecule type" value="Genomic_DNA"/>
</dbReference>
<dbReference type="InterPro" id="IPR027417">
    <property type="entry name" value="P-loop_NTPase"/>
</dbReference>
<proteinExistence type="predicted"/>
<dbReference type="Proteomes" id="UP001222377">
    <property type="component" value="Unassembled WGS sequence"/>
</dbReference>
<accession>A0AAP4DJT9</accession>